<name>A0ACC2DBI4_DIPCM</name>
<comment type="caution">
    <text evidence="1">The sequence shown here is derived from an EMBL/GenBank/DDBJ whole genome shotgun (WGS) entry which is preliminary data.</text>
</comment>
<organism evidence="1 2">
    <name type="scientific">Diphasiastrum complanatum</name>
    <name type="common">Issler's clubmoss</name>
    <name type="synonym">Lycopodium complanatum</name>
    <dbReference type="NCBI Taxonomy" id="34168"/>
    <lineage>
        <taxon>Eukaryota</taxon>
        <taxon>Viridiplantae</taxon>
        <taxon>Streptophyta</taxon>
        <taxon>Embryophyta</taxon>
        <taxon>Tracheophyta</taxon>
        <taxon>Lycopodiopsida</taxon>
        <taxon>Lycopodiales</taxon>
        <taxon>Lycopodiaceae</taxon>
        <taxon>Lycopodioideae</taxon>
        <taxon>Diphasiastrum</taxon>
    </lineage>
</organism>
<dbReference type="Proteomes" id="UP001162992">
    <property type="component" value="Chromosome 6"/>
</dbReference>
<gene>
    <name evidence="1" type="ORF">O6H91_06G021200</name>
</gene>
<proteinExistence type="predicted"/>
<protein>
    <submittedName>
        <fullName evidence="1">Uncharacterized protein</fullName>
    </submittedName>
</protein>
<keyword evidence="2" id="KW-1185">Reference proteome</keyword>
<reference evidence="2" key="1">
    <citation type="journal article" date="2024" name="Proc. Natl. Acad. Sci. U.S.A.">
        <title>Extraordinary preservation of gene collinearity over three hundred million years revealed in homosporous lycophytes.</title>
        <authorList>
            <person name="Li C."/>
            <person name="Wickell D."/>
            <person name="Kuo L.Y."/>
            <person name="Chen X."/>
            <person name="Nie B."/>
            <person name="Liao X."/>
            <person name="Peng D."/>
            <person name="Ji J."/>
            <person name="Jenkins J."/>
            <person name="Williams M."/>
            <person name="Shu S."/>
            <person name="Plott C."/>
            <person name="Barry K."/>
            <person name="Rajasekar S."/>
            <person name="Grimwood J."/>
            <person name="Han X."/>
            <person name="Sun S."/>
            <person name="Hou Z."/>
            <person name="He W."/>
            <person name="Dai G."/>
            <person name="Sun C."/>
            <person name="Schmutz J."/>
            <person name="Leebens-Mack J.H."/>
            <person name="Li F.W."/>
            <person name="Wang L."/>
        </authorList>
    </citation>
    <scope>NUCLEOTIDE SEQUENCE [LARGE SCALE GENOMIC DNA]</scope>
    <source>
        <strain evidence="2">cv. PW_Plant_1</strain>
    </source>
</reference>
<evidence type="ECO:0000313" key="2">
    <source>
        <dbReference type="Proteomes" id="UP001162992"/>
    </source>
</evidence>
<accession>A0ACC2DBI4</accession>
<evidence type="ECO:0000313" key="1">
    <source>
        <dbReference type="EMBL" id="KAJ7551586.1"/>
    </source>
</evidence>
<sequence>MEQSKTSSLLLILSKPKKSLARGKHRGYAFVLMASPEEAKAAIENLNGQYHWGRLLTVGPGYVKTRSRFKYVWEKAMPNPEFFCKVFIGNLNKDTTGPKLVKIFKQYGQIIDAKIVKDLVTKKSRGFAFVTFSNKEEALSAIESCDGSKVDDFMIKANLPLFPK</sequence>
<dbReference type="EMBL" id="CM055097">
    <property type="protein sequence ID" value="KAJ7551586.1"/>
    <property type="molecule type" value="Genomic_DNA"/>
</dbReference>